<gene>
    <name evidence="1" type="ORF">MSG28_003656</name>
</gene>
<evidence type="ECO:0000313" key="1">
    <source>
        <dbReference type="EMBL" id="KAI8435331.1"/>
    </source>
</evidence>
<evidence type="ECO:0000313" key="2">
    <source>
        <dbReference type="Proteomes" id="UP001064048"/>
    </source>
</evidence>
<proteinExistence type="predicted"/>
<organism evidence="1 2">
    <name type="scientific">Choristoneura fumiferana</name>
    <name type="common">Spruce budworm moth</name>
    <name type="synonym">Archips fumiferana</name>
    <dbReference type="NCBI Taxonomy" id="7141"/>
    <lineage>
        <taxon>Eukaryota</taxon>
        <taxon>Metazoa</taxon>
        <taxon>Ecdysozoa</taxon>
        <taxon>Arthropoda</taxon>
        <taxon>Hexapoda</taxon>
        <taxon>Insecta</taxon>
        <taxon>Pterygota</taxon>
        <taxon>Neoptera</taxon>
        <taxon>Endopterygota</taxon>
        <taxon>Lepidoptera</taxon>
        <taxon>Glossata</taxon>
        <taxon>Ditrysia</taxon>
        <taxon>Tortricoidea</taxon>
        <taxon>Tortricidae</taxon>
        <taxon>Tortricinae</taxon>
        <taxon>Choristoneura</taxon>
    </lineage>
</organism>
<comment type="caution">
    <text evidence="1">The sequence shown here is derived from an EMBL/GenBank/DDBJ whole genome shotgun (WGS) entry which is preliminary data.</text>
</comment>
<dbReference type="Proteomes" id="UP001064048">
    <property type="component" value="Chromosome 5"/>
</dbReference>
<accession>A0ACC0KGZ1</accession>
<reference evidence="1 2" key="1">
    <citation type="journal article" date="2022" name="Genome Biol. Evol.">
        <title>The Spruce Budworm Genome: Reconstructing the Evolutionary History of Antifreeze Proteins.</title>
        <authorList>
            <person name="Beliveau C."/>
            <person name="Gagne P."/>
            <person name="Picq S."/>
            <person name="Vernygora O."/>
            <person name="Keeling C.I."/>
            <person name="Pinkney K."/>
            <person name="Doucet D."/>
            <person name="Wen F."/>
            <person name="Johnston J.S."/>
            <person name="Maaroufi H."/>
            <person name="Boyle B."/>
            <person name="Laroche J."/>
            <person name="Dewar K."/>
            <person name="Juretic N."/>
            <person name="Blackburn G."/>
            <person name="Nisole A."/>
            <person name="Brunet B."/>
            <person name="Brandao M."/>
            <person name="Lumley L."/>
            <person name="Duan J."/>
            <person name="Quan G."/>
            <person name="Lucarotti C.J."/>
            <person name="Roe A.D."/>
            <person name="Sperling F.A.H."/>
            <person name="Levesque R.C."/>
            <person name="Cusson M."/>
        </authorList>
    </citation>
    <scope>NUCLEOTIDE SEQUENCE [LARGE SCALE GENOMIC DNA]</scope>
    <source>
        <strain evidence="1">Glfc:IPQL:Cfum</strain>
    </source>
</reference>
<protein>
    <submittedName>
        <fullName evidence="1">Uncharacterized protein</fullName>
    </submittedName>
</protein>
<sequence>MSSMTRWLDVEVGTDDVELNTLPGNLSLVDLHNDNEYRLLLGDLGRGEEGPRLRIFQGVRQVSDMILPDLPLAVVSLYTNESQPMSLPIIAVAFSSCIYIYRNMKLFYKYYLPSVELSTNETEIWKQLIDPVNQNPVTVSTYTESLRSIPEKILSLQSRNLLSMTVDQQLEYLEHVSSLPVMDLPDITCVTSMKMNSVDRYGAGCLIVGTEEGDVIVLESQTFAPLSQAKLCVVRKTPYQMVATGLFNVDYRLTVATREKSVCLLKREWSEGRVLFSTPEHIIAIEVMPADNSVLVICADNTLACYSKKGKKQWSLNLEHRPVSMTLVPVSHLGLTLAAVALASGHVHLYDGKARRDTIFVRDVASVMKFGQLGQEEHVFIIVTARRRTSTLTAWVVESSAPTFGHKPWLIPKKSKLFLEQSVRERENAVGMHVLFQQELTRLRLMAAKTLCEAHLKSDNSVGAGALEPVRLAAEVEGLGPVFRVTLSVENTCADKAVVGLAVLFHAHTANYKVSQPYIKVPLLAPNSKLRFPTKVEEVFDAELNPDIFFRSVTGQGGERALVKVLLLKEGRRGPVLAATIQMPPTDPMMLPYDKIQATADFGS</sequence>
<name>A0ACC0KGZ1_CHOFU</name>
<keyword evidence="2" id="KW-1185">Reference proteome</keyword>
<dbReference type="EMBL" id="CM046105">
    <property type="protein sequence ID" value="KAI8435331.1"/>
    <property type="molecule type" value="Genomic_DNA"/>
</dbReference>